<dbReference type="VEuPathDB" id="VectorBase:CPIJ015580"/>
<proteinExistence type="predicted"/>
<dbReference type="AlphaFoldDB" id="B0X7C6"/>
<dbReference type="KEGG" id="cqu:CpipJ_CPIJ015580"/>
<reference evidence="1" key="1">
    <citation type="submission" date="2007-03" db="EMBL/GenBank/DDBJ databases">
        <title>Annotation of Culex pipiens quinquefasciatus.</title>
        <authorList>
            <consortium name="The Broad Institute Genome Sequencing Platform"/>
            <person name="Atkinson P.W."/>
            <person name="Hemingway J."/>
            <person name="Christensen B.M."/>
            <person name="Higgs S."/>
            <person name="Kodira C."/>
            <person name="Hannick L."/>
            <person name="Megy K."/>
            <person name="O'Leary S."/>
            <person name="Pearson M."/>
            <person name="Haas B.J."/>
            <person name="Mauceli E."/>
            <person name="Wortman J.R."/>
            <person name="Lee N.H."/>
            <person name="Guigo R."/>
            <person name="Stanke M."/>
            <person name="Alvarado L."/>
            <person name="Amedeo P."/>
            <person name="Antoine C.H."/>
            <person name="Arensburger P."/>
            <person name="Bidwell S.L."/>
            <person name="Crawford M."/>
            <person name="Camaro F."/>
            <person name="Devon K."/>
            <person name="Engels R."/>
            <person name="Hammond M."/>
            <person name="Howarth C."/>
            <person name="Koehrsen M."/>
            <person name="Lawson D."/>
            <person name="Montgomery P."/>
            <person name="Nene V."/>
            <person name="Nusbaum C."/>
            <person name="Puiu D."/>
            <person name="Romero-Severson J."/>
            <person name="Severson D.W."/>
            <person name="Shumway M."/>
            <person name="Sisk P."/>
            <person name="Stolte C."/>
            <person name="Zeng Q."/>
            <person name="Eisenstadt E."/>
            <person name="Fraser-Liggett C."/>
            <person name="Strausberg R."/>
            <person name="Galagan J."/>
            <person name="Birren B."/>
            <person name="Collins F.H."/>
        </authorList>
    </citation>
    <scope>NUCLEOTIDE SEQUENCE [LARGE SCALE GENOMIC DNA]</scope>
    <source>
        <strain evidence="1">JHB</strain>
    </source>
</reference>
<protein>
    <submittedName>
        <fullName evidence="1 2">Uncharacterized protein</fullName>
    </submittedName>
</protein>
<sequence>MKKPGSVGARLAKAIRIEAGSYFYNLRDYRRSLPGVRDRSKSNPTLKQPSFVYLIHTLDPW</sequence>
<name>B0X7C6_CULQU</name>
<dbReference type="InParanoid" id="B0X7C6"/>
<dbReference type="Proteomes" id="UP000002320">
    <property type="component" value="Unassembled WGS sequence"/>
</dbReference>
<organism>
    <name type="scientific">Culex quinquefasciatus</name>
    <name type="common">Southern house mosquito</name>
    <name type="synonym">Culex pungens</name>
    <dbReference type="NCBI Taxonomy" id="7176"/>
    <lineage>
        <taxon>Eukaryota</taxon>
        <taxon>Metazoa</taxon>
        <taxon>Ecdysozoa</taxon>
        <taxon>Arthropoda</taxon>
        <taxon>Hexapoda</taxon>
        <taxon>Insecta</taxon>
        <taxon>Pterygota</taxon>
        <taxon>Neoptera</taxon>
        <taxon>Endopterygota</taxon>
        <taxon>Diptera</taxon>
        <taxon>Nematocera</taxon>
        <taxon>Culicoidea</taxon>
        <taxon>Culicidae</taxon>
        <taxon>Culicinae</taxon>
        <taxon>Culicini</taxon>
        <taxon>Culex</taxon>
        <taxon>Culex</taxon>
    </lineage>
</organism>
<gene>
    <name evidence="2" type="primary">6048662</name>
    <name evidence="1" type="ORF">CpipJ_CPIJ015580</name>
</gene>
<evidence type="ECO:0000313" key="1">
    <source>
        <dbReference type="EMBL" id="EDS41876.1"/>
    </source>
</evidence>
<dbReference type="HOGENOM" id="CLU_2924888_0_0_1"/>
<dbReference type="EnsemblMetazoa" id="CPIJ015580-RA">
    <property type="protein sequence ID" value="CPIJ015580-PA"/>
    <property type="gene ID" value="CPIJ015580"/>
</dbReference>
<accession>B0X7C6</accession>
<dbReference type="EMBL" id="DS232447">
    <property type="protein sequence ID" value="EDS41876.1"/>
    <property type="molecule type" value="Genomic_DNA"/>
</dbReference>
<evidence type="ECO:0000313" key="2">
    <source>
        <dbReference type="EnsemblMetazoa" id="CPIJ015580-PA"/>
    </source>
</evidence>
<keyword evidence="3" id="KW-1185">Reference proteome</keyword>
<evidence type="ECO:0000313" key="3">
    <source>
        <dbReference type="Proteomes" id="UP000002320"/>
    </source>
</evidence>
<reference evidence="2" key="2">
    <citation type="submission" date="2021-02" db="UniProtKB">
        <authorList>
            <consortium name="EnsemblMetazoa"/>
        </authorList>
    </citation>
    <scope>IDENTIFICATION</scope>
    <source>
        <strain evidence="2">JHB</strain>
    </source>
</reference>